<keyword evidence="3 10" id="KW-0808">Transferase</keyword>
<evidence type="ECO:0000256" key="2">
    <source>
        <dbReference type="ARBA" id="ARBA00007282"/>
    </source>
</evidence>
<keyword evidence="4 8" id="KW-0812">Transmembrane</keyword>
<reference evidence="10 11" key="1">
    <citation type="journal article" date="2018" name="IMA Fungus">
        <title>IMA Genome-F 10: Nine draft genome sequences of Claviceps purpurea s.lat., including C. arundinis, C. humidiphila, and C. cf. spartinae, pseudomolecules for the pitch canker pathogen Fusarium circinatum, draft genome of Davidsoniella eucalypti, Grosmannia galeiformis, Quambalaria eucalypti, and Teratosphaeria destructans.</title>
        <authorList>
            <person name="Wingfield B.D."/>
            <person name="Liu M."/>
            <person name="Nguyen H.D."/>
            <person name="Lane F.A."/>
            <person name="Morgan S.W."/>
            <person name="De Vos L."/>
            <person name="Wilken P.M."/>
            <person name="Duong T.A."/>
            <person name="Aylward J."/>
            <person name="Coetzee M.P."/>
            <person name="Dadej K."/>
            <person name="De Beer Z.W."/>
            <person name="Findlay W."/>
            <person name="Havenga M."/>
            <person name="Kolarik M."/>
            <person name="Menzies J.G."/>
            <person name="Naidoo K."/>
            <person name="Pochopski O."/>
            <person name="Shoukouhi P."/>
            <person name="Santana Q.C."/>
            <person name="Seifert K.A."/>
            <person name="Soal N."/>
            <person name="Steenkamp E.T."/>
            <person name="Tatham C.T."/>
            <person name="van der Nest M.A."/>
            <person name="Wingfield M.J."/>
        </authorList>
    </citation>
    <scope>NUCLEOTIDE SEQUENCE [LARGE SCALE GENOMIC DNA]</scope>
    <source>
        <strain evidence="10">CMW44962</strain>
    </source>
</reference>
<name>A0A9W7SM74_9PEZI</name>
<comment type="caution">
    <text evidence="10">The sequence shown here is derived from an EMBL/GenBank/DDBJ whole genome shotgun (WGS) entry which is preliminary data.</text>
</comment>
<feature type="transmembrane region" description="Helical" evidence="8">
    <location>
        <begin position="85"/>
        <end position="107"/>
    </location>
</feature>
<dbReference type="EMBL" id="RIBY02002212">
    <property type="protein sequence ID" value="KAH9822734.1"/>
    <property type="molecule type" value="Genomic_DNA"/>
</dbReference>
<organism evidence="10 11">
    <name type="scientific">Teratosphaeria destructans</name>
    <dbReference type="NCBI Taxonomy" id="418781"/>
    <lineage>
        <taxon>Eukaryota</taxon>
        <taxon>Fungi</taxon>
        <taxon>Dikarya</taxon>
        <taxon>Ascomycota</taxon>
        <taxon>Pezizomycotina</taxon>
        <taxon>Dothideomycetes</taxon>
        <taxon>Dothideomycetidae</taxon>
        <taxon>Mycosphaerellales</taxon>
        <taxon>Teratosphaeriaceae</taxon>
        <taxon>Teratosphaeria</taxon>
    </lineage>
</organism>
<proteinExistence type="inferred from homology"/>
<feature type="domain" description="Wax synthase" evidence="9">
    <location>
        <begin position="346"/>
        <end position="432"/>
    </location>
</feature>
<evidence type="ECO:0000256" key="5">
    <source>
        <dbReference type="ARBA" id="ARBA00022989"/>
    </source>
</evidence>
<dbReference type="PANTHER" id="PTHR31595">
    <property type="entry name" value="LONG-CHAIN-ALCOHOL O-FATTY-ACYLTRANSFERASE 3-RELATED"/>
    <property type="match status" value="1"/>
</dbReference>
<feature type="region of interest" description="Disordered" evidence="7">
    <location>
        <begin position="125"/>
        <end position="167"/>
    </location>
</feature>
<evidence type="ECO:0000256" key="6">
    <source>
        <dbReference type="ARBA" id="ARBA00023136"/>
    </source>
</evidence>
<evidence type="ECO:0000256" key="4">
    <source>
        <dbReference type="ARBA" id="ARBA00022692"/>
    </source>
</evidence>
<protein>
    <submittedName>
        <fullName evidence="10">Membrane bound O-acyl transferase family</fullName>
    </submittedName>
</protein>
<keyword evidence="5 8" id="KW-1133">Transmembrane helix</keyword>
<keyword evidence="6 8" id="KW-0472">Membrane</keyword>
<evidence type="ECO:0000313" key="11">
    <source>
        <dbReference type="Proteomes" id="UP001138500"/>
    </source>
</evidence>
<dbReference type="InterPro" id="IPR044851">
    <property type="entry name" value="Wax_synthase"/>
</dbReference>
<dbReference type="GO" id="GO:0006629">
    <property type="term" value="P:lipid metabolic process"/>
    <property type="evidence" value="ECO:0007669"/>
    <property type="project" value="InterPro"/>
</dbReference>
<feature type="compositionally biased region" description="Polar residues" evidence="7">
    <location>
        <begin position="155"/>
        <end position="166"/>
    </location>
</feature>
<feature type="transmembrane region" description="Helical" evidence="8">
    <location>
        <begin position="423"/>
        <end position="443"/>
    </location>
</feature>
<dbReference type="Pfam" id="PF13813">
    <property type="entry name" value="MBOAT_2"/>
    <property type="match status" value="1"/>
</dbReference>
<dbReference type="AlphaFoldDB" id="A0A9W7SM74"/>
<dbReference type="OrthoDB" id="2796277at2759"/>
<dbReference type="GO" id="GO:0008374">
    <property type="term" value="F:O-acyltransferase activity"/>
    <property type="evidence" value="ECO:0007669"/>
    <property type="project" value="InterPro"/>
</dbReference>
<feature type="transmembrane region" description="Helical" evidence="8">
    <location>
        <begin position="61"/>
        <end position="79"/>
    </location>
</feature>
<reference evidence="10 11" key="2">
    <citation type="journal article" date="2021" name="Curr. Genet.">
        <title>Genetic response to nitrogen starvation in the aggressive Eucalyptus foliar pathogen Teratosphaeria destructans.</title>
        <authorList>
            <person name="Havenga M."/>
            <person name="Wingfield B.D."/>
            <person name="Wingfield M.J."/>
            <person name="Dreyer L.L."/>
            <person name="Roets F."/>
            <person name="Aylward J."/>
        </authorList>
    </citation>
    <scope>NUCLEOTIDE SEQUENCE [LARGE SCALE GENOMIC DNA]</scope>
    <source>
        <strain evidence="10">CMW44962</strain>
    </source>
</reference>
<feature type="transmembrane region" description="Helical" evidence="8">
    <location>
        <begin position="395"/>
        <end position="417"/>
    </location>
</feature>
<comment type="subcellular location">
    <subcellularLocation>
        <location evidence="1">Membrane</location>
        <topology evidence="1">Multi-pass membrane protein</topology>
    </subcellularLocation>
</comment>
<evidence type="ECO:0000256" key="3">
    <source>
        <dbReference type="ARBA" id="ARBA00022679"/>
    </source>
</evidence>
<keyword evidence="11" id="KW-1185">Reference proteome</keyword>
<evidence type="ECO:0000256" key="1">
    <source>
        <dbReference type="ARBA" id="ARBA00004141"/>
    </source>
</evidence>
<feature type="transmembrane region" description="Helical" evidence="8">
    <location>
        <begin position="463"/>
        <end position="481"/>
    </location>
</feature>
<feature type="transmembrane region" description="Helical" evidence="8">
    <location>
        <begin position="31"/>
        <end position="49"/>
    </location>
</feature>
<evidence type="ECO:0000256" key="7">
    <source>
        <dbReference type="SAM" id="MobiDB-lite"/>
    </source>
</evidence>
<gene>
    <name evidence="10" type="ORF">Tdes44962_MAKER04703</name>
</gene>
<sequence length="534" mass="60469">MKGSVPQTPQEALRHHAKLYNEFLATGTHPYVYPWAACGAVVVLIYLMLDHRQAPILKLLRYPIFAFLVAFQIYCMIYTRAFSPAGAFGIGLVSSFGVLWTAAIMIFNDCQADFKRIERRYGPEVAGADSQANGAASDRDTSSQNGMRRRKPDQARTTTDPSSQNGRLFWQSYPDQLSLERADWIADVFCSFRGVGWNWQTYGVPPAPKWVEAQLRGETDGSTTDEPITVSRTGIRRYSDRRLLLKHVAQDLILGYMALDLLTTFMHRDPYFWTGDMHLPAPTYLPAAFQQSFILLKCYRLLFSLAGVSVALRTIFKLGPAFFCGIVGPRWIGLRGEPWMNPADMYGDFTLVLDKGLAGWWGGWWHQTFRFAFEAPTTRLLEACKVQKRSTLGKAFSLFVAFFISGVFHASGSFTQLPPTRPLSGPFTFFILQAFGVLAQTYAEAQLRQLEIPQKTPQMLKRATNFVVVFAWLYFTAPLLVDDFARGGVWLFEPVPFSPSRALGLGAPEDRFFCWRGQIRWHNGKRWWDSGLAL</sequence>
<accession>A0A9W7SM74</accession>
<dbReference type="GO" id="GO:0016020">
    <property type="term" value="C:membrane"/>
    <property type="evidence" value="ECO:0007669"/>
    <property type="project" value="UniProtKB-SubCell"/>
</dbReference>
<comment type="similarity">
    <text evidence="2">Belongs to the wax synthase family.</text>
</comment>
<dbReference type="InterPro" id="IPR032805">
    <property type="entry name" value="Wax_synthase_dom"/>
</dbReference>
<evidence type="ECO:0000256" key="8">
    <source>
        <dbReference type="SAM" id="Phobius"/>
    </source>
</evidence>
<dbReference type="Proteomes" id="UP001138500">
    <property type="component" value="Unassembled WGS sequence"/>
</dbReference>
<evidence type="ECO:0000313" key="10">
    <source>
        <dbReference type="EMBL" id="KAH9822734.1"/>
    </source>
</evidence>
<dbReference type="PANTHER" id="PTHR31595:SF67">
    <property type="entry name" value="WAX SYNTHASE DOMAIN-CONTAINING PROTEIN"/>
    <property type="match status" value="1"/>
</dbReference>
<evidence type="ECO:0000259" key="9">
    <source>
        <dbReference type="Pfam" id="PF13813"/>
    </source>
</evidence>